<evidence type="ECO:0000313" key="2">
    <source>
        <dbReference type="Proteomes" id="UP000294847"/>
    </source>
</evidence>
<sequence length="102" mass="11309">MNYGTNNERSPRGTDMLTSVFPSGSESELVSKASAALTRRPCTLSLLTVLWTEILTKLWKILAVGESKIAMVSSFERQKRTDWRLAKVVMDETGCDLCGGEH</sequence>
<dbReference type="AlphaFoldDB" id="A0A4P7ND32"/>
<accession>A0A4P7ND32</accession>
<reference evidence="1 2" key="1">
    <citation type="journal article" date="2019" name="Mol. Biol. Evol.">
        <title>Blast fungal genomes show frequent chromosomal changes, gene gains and losses, and effector gene turnover.</title>
        <authorList>
            <person name="Gomez Luciano L.B."/>
            <person name="Jason Tsai I."/>
            <person name="Chuma I."/>
            <person name="Tosa Y."/>
            <person name="Chen Y.H."/>
            <person name="Li J.Y."/>
            <person name="Li M.Y."/>
            <person name="Jade Lu M.Y."/>
            <person name="Nakayashiki H."/>
            <person name="Li W.H."/>
        </authorList>
    </citation>
    <scope>NUCLEOTIDE SEQUENCE [LARGE SCALE GENOMIC DNA]</scope>
    <source>
        <strain evidence="1">MZ5-1-6</strain>
    </source>
</reference>
<evidence type="ECO:0000313" key="1">
    <source>
        <dbReference type="EMBL" id="QBZ59616.1"/>
    </source>
</evidence>
<dbReference type="EMBL" id="CP034206">
    <property type="protein sequence ID" value="QBZ59616.1"/>
    <property type="molecule type" value="Genomic_DNA"/>
</dbReference>
<protein>
    <submittedName>
        <fullName evidence="1">Uncharacterized protein</fullName>
    </submittedName>
</protein>
<name>A0A4P7ND32_PYROR</name>
<gene>
    <name evidence="1" type="ORF">PoMZ_04578</name>
</gene>
<organism evidence="1 2">
    <name type="scientific">Pyricularia oryzae</name>
    <name type="common">Rice blast fungus</name>
    <name type="synonym">Magnaporthe oryzae</name>
    <dbReference type="NCBI Taxonomy" id="318829"/>
    <lineage>
        <taxon>Eukaryota</taxon>
        <taxon>Fungi</taxon>
        <taxon>Dikarya</taxon>
        <taxon>Ascomycota</taxon>
        <taxon>Pezizomycotina</taxon>
        <taxon>Sordariomycetes</taxon>
        <taxon>Sordariomycetidae</taxon>
        <taxon>Magnaporthales</taxon>
        <taxon>Pyriculariaceae</taxon>
        <taxon>Pyricularia</taxon>
    </lineage>
</organism>
<proteinExistence type="predicted"/>
<dbReference type="Proteomes" id="UP000294847">
    <property type="component" value="Chromosome 3"/>
</dbReference>